<proteinExistence type="predicted"/>
<sequence>MAGLSGLPSELIAHIFTFLNDADVFATRQTCHAVERASIAHFGHRFFRKIGFMLTTPSLNTLSSISNHKDLQKHIQHLWFNPDCFTFIRPDCAPDPQDEPPNPSDPDSILQLLSPSDRKSYVAYQTVKRDHSLLLHACGKELQQVLTSTFAALPNLKILGMRRSEDHAPWGWKALKSAVGQDPRELGPPPSGPSTSLSAPTKLFLAIVNAVAATDIQLRRFYTDAIEIDNIRPEFLTQDTLNKACASIWYLELNVSRAWLMQRSSAKTYSQVTDEGNYGEGLVKLLNATGELKEIGLQIFPSLQQGYKPELRARGKLETWRKTMSYLCMRNVVLNVRLENLTRVKLEKIITSPDMLVRFLSPSAQQLTSLKLRDVRLLSDDDNPKPWRTLFAFLLDSCSKLDFLLFYHLLHDAGGVYFVKGVPQSQPVDPGTLGRLALDNGPFRPYEDIALRVSGIQEVRGKLEEVVEGHWYDQAGYSYELDEREWHTDTGDEEW</sequence>
<dbReference type="InterPro" id="IPR036047">
    <property type="entry name" value="F-box-like_dom_sf"/>
</dbReference>
<evidence type="ECO:0000256" key="1">
    <source>
        <dbReference type="SAM" id="MobiDB-lite"/>
    </source>
</evidence>
<protein>
    <recommendedName>
        <fullName evidence="2">F-box domain-containing protein</fullName>
    </recommendedName>
</protein>
<dbReference type="Proteomes" id="UP001310594">
    <property type="component" value="Unassembled WGS sequence"/>
</dbReference>
<gene>
    <name evidence="3" type="ORF">LTR97_009809</name>
</gene>
<evidence type="ECO:0000259" key="2">
    <source>
        <dbReference type="PROSITE" id="PS50181"/>
    </source>
</evidence>
<dbReference type="EMBL" id="JAVRQU010000016">
    <property type="protein sequence ID" value="KAK5694188.1"/>
    <property type="molecule type" value="Genomic_DNA"/>
</dbReference>
<evidence type="ECO:0000313" key="3">
    <source>
        <dbReference type="EMBL" id="KAK5694188.1"/>
    </source>
</evidence>
<name>A0AAN7W2K4_9PEZI</name>
<accession>A0AAN7W2K4</accession>
<dbReference type="PROSITE" id="PS50181">
    <property type="entry name" value="FBOX"/>
    <property type="match status" value="1"/>
</dbReference>
<comment type="caution">
    <text evidence="3">The sequence shown here is derived from an EMBL/GenBank/DDBJ whole genome shotgun (WGS) entry which is preliminary data.</text>
</comment>
<feature type="region of interest" description="Disordered" evidence="1">
    <location>
        <begin position="91"/>
        <end position="110"/>
    </location>
</feature>
<reference evidence="3" key="1">
    <citation type="submission" date="2023-08" db="EMBL/GenBank/DDBJ databases">
        <title>Black Yeasts Isolated from many extreme environments.</title>
        <authorList>
            <person name="Coleine C."/>
            <person name="Stajich J.E."/>
            <person name="Selbmann L."/>
        </authorList>
    </citation>
    <scope>NUCLEOTIDE SEQUENCE</scope>
    <source>
        <strain evidence="3">CCFEE 5810</strain>
    </source>
</reference>
<organism evidence="3 4">
    <name type="scientific">Elasticomyces elasticus</name>
    <dbReference type="NCBI Taxonomy" id="574655"/>
    <lineage>
        <taxon>Eukaryota</taxon>
        <taxon>Fungi</taxon>
        <taxon>Dikarya</taxon>
        <taxon>Ascomycota</taxon>
        <taxon>Pezizomycotina</taxon>
        <taxon>Dothideomycetes</taxon>
        <taxon>Dothideomycetidae</taxon>
        <taxon>Mycosphaerellales</taxon>
        <taxon>Teratosphaeriaceae</taxon>
        <taxon>Elasticomyces</taxon>
    </lineage>
</organism>
<dbReference type="CDD" id="cd09917">
    <property type="entry name" value="F-box_SF"/>
    <property type="match status" value="1"/>
</dbReference>
<dbReference type="InterPro" id="IPR001810">
    <property type="entry name" value="F-box_dom"/>
</dbReference>
<feature type="domain" description="F-box" evidence="2">
    <location>
        <begin position="1"/>
        <end position="50"/>
    </location>
</feature>
<evidence type="ECO:0000313" key="4">
    <source>
        <dbReference type="Proteomes" id="UP001310594"/>
    </source>
</evidence>
<dbReference type="AlphaFoldDB" id="A0AAN7W2K4"/>
<dbReference type="SUPFAM" id="SSF81383">
    <property type="entry name" value="F-box domain"/>
    <property type="match status" value="1"/>
</dbReference>
<dbReference type="Pfam" id="PF00646">
    <property type="entry name" value="F-box"/>
    <property type="match status" value="1"/>
</dbReference>